<feature type="binding site" evidence="6">
    <location>
        <position position="50"/>
    </location>
    <ligand>
        <name>pyruvate</name>
        <dbReference type="ChEBI" id="CHEBI:15361"/>
    </ligand>
</feature>
<evidence type="ECO:0000256" key="4">
    <source>
        <dbReference type="PIRNR" id="PIRNR001365"/>
    </source>
</evidence>
<reference evidence="7 8" key="1">
    <citation type="submission" date="2016-10" db="EMBL/GenBank/DDBJ databases">
        <authorList>
            <person name="de Groot N.N."/>
        </authorList>
    </citation>
    <scope>NUCLEOTIDE SEQUENCE [LARGE SCALE GENOMIC DNA]</scope>
    <source>
        <strain evidence="7 8">CGMCC 1.7666</strain>
    </source>
</reference>
<protein>
    <submittedName>
        <fullName evidence="7">4-hydroxy-tetrahydrodipicolinate synthase</fullName>
    </submittedName>
</protein>
<evidence type="ECO:0000256" key="1">
    <source>
        <dbReference type="ARBA" id="ARBA00007592"/>
    </source>
</evidence>
<dbReference type="AlphaFoldDB" id="A0A1G5I6H0"/>
<dbReference type="PANTHER" id="PTHR12128">
    <property type="entry name" value="DIHYDRODIPICOLINATE SYNTHASE"/>
    <property type="match status" value="1"/>
</dbReference>
<evidence type="ECO:0000256" key="6">
    <source>
        <dbReference type="PIRSR" id="PIRSR001365-2"/>
    </source>
</evidence>
<dbReference type="RefSeq" id="WP_091133986.1">
    <property type="nucleotide sequence ID" value="NZ_FMVJ01000005.1"/>
</dbReference>
<name>A0A1G5I6H0_9HYPH</name>
<dbReference type="Pfam" id="PF00701">
    <property type="entry name" value="DHDPS"/>
    <property type="match status" value="1"/>
</dbReference>
<dbReference type="CDD" id="cd00408">
    <property type="entry name" value="DHDPS-like"/>
    <property type="match status" value="1"/>
</dbReference>
<evidence type="ECO:0000313" key="8">
    <source>
        <dbReference type="Proteomes" id="UP000199569"/>
    </source>
</evidence>
<dbReference type="InterPro" id="IPR002220">
    <property type="entry name" value="DapA-like"/>
</dbReference>
<dbReference type="Gene3D" id="3.20.20.70">
    <property type="entry name" value="Aldolase class I"/>
    <property type="match status" value="1"/>
</dbReference>
<evidence type="ECO:0000256" key="3">
    <source>
        <dbReference type="ARBA" id="ARBA00023270"/>
    </source>
</evidence>
<dbReference type="GO" id="GO:0008840">
    <property type="term" value="F:4-hydroxy-tetrahydrodipicolinate synthase activity"/>
    <property type="evidence" value="ECO:0007669"/>
    <property type="project" value="TreeGrafter"/>
</dbReference>
<feature type="binding site" evidence="6">
    <location>
        <position position="207"/>
    </location>
    <ligand>
        <name>pyruvate</name>
        <dbReference type="ChEBI" id="CHEBI:15361"/>
    </ligand>
</feature>
<dbReference type="PANTHER" id="PTHR12128:SF66">
    <property type="entry name" value="4-HYDROXY-2-OXOGLUTARATE ALDOLASE, MITOCHONDRIAL"/>
    <property type="match status" value="1"/>
</dbReference>
<evidence type="ECO:0000256" key="2">
    <source>
        <dbReference type="ARBA" id="ARBA00023239"/>
    </source>
</evidence>
<proteinExistence type="inferred from homology"/>
<dbReference type="Proteomes" id="UP000199569">
    <property type="component" value="Unassembled WGS sequence"/>
</dbReference>
<dbReference type="EMBL" id="FMVJ01000005">
    <property type="protein sequence ID" value="SCY70878.1"/>
    <property type="molecule type" value="Genomic_DNA"/>
</dbReference>
<dbReference type="PROSITE" id="PS00665">
    <property type="entry name" value="DHDPS_1"/>
    <property type="match status" value="1"/>
</dbReference>
<dbReference type="PIRSF" id="PIRSF001365">
    <property type="entry name" value="DHDPS"/>
    <property type="match status" value="1"/>
</dbReference>
<keyword evidence="3" id="KW-0704">Schiff base</keyword>
<dbReference type="InterPro" id="IPR013785">
    <property type="entry name" value="Aldolase_TIM"/>
</dbReference>
<gene>
    <name evidence="7" type="ORF">SAMN02927923_02070</name>
</gene>
<accession>A0A1G5I6H0</accession>
<comment type="similarity">
    <text evidence="1 4">Belongs to the DapA family.</text>
</comment>
<evidence type="ECO:0000313" key="7">
    <source>
        <dbReference type="EMBL" id="SCY70878.1"/>
    </source>
</evidence>
<dbReference type="InterPro" id="IPR020624">
    <property type="entry name" value="Schiff_base-form_aldolases_CS"/>
</dbReference>
<feature type="active site" description="Schiff-base intermediate with substrate" evidence="5">
    <location>
        <position position="166"/>
    </location>
</feature>
<sequence>MSASQLPRGVLAPVATPFDAQGNIDERAYIAQLEWMEQQGVHGVVVGGSTGEGYTLSEAELGRLVELATHTLKGRLPVLASIIADSTWAAVSRAKLVTEFPIHGIQVAPPHYIFRPSDDGIIAFYDAVAKATKLPLVIYNVIPWTNVTPALALRMMEAVPQVQAVKQSDKDFGVYVDLVRMIGAERVFAAIDGGLMSCYDVGAIGSIAAIASAAPKASVALWNAVQAGDREQATLLHKQLLDVWMAVSAPNLPAQVKTAQSLQGVPVSFPRSPMAASSEAQQAAIAQALSPFI</sequence>
<dbReference type="PRINTS" id="PR00146">
    <property type="entry name" value="DHPICSNTHASE"/>
</dbReference>
<evidence type="ECO:0000256" key="5">
    <source>
        <dbReference type="PIRSR" id="PIRSR001365-1"/>
    </source>
</evidence>
<dbReference type="SUPFAM" id="SSF51569">
    <property type="entry name" value="Aldolase"/>
    <property type="match status" value="1"/>
</dbReference>
<keyword evidence="8" id="KW-1185">Reference proteome</keyword>
<dbReference type="SMART" id="SM01130">
    <property type="entry name" value="DHDPS"/>
    <property type="match status" value="1"/>
</dbReference>
<dbReference type="STRING" id="549386.SAMN02927923_02070"/>
<feature type="active site" description="Proton donor/acceptor" evidence="5">
    <location>
        <position position="139"/>
    </location>
</feature>
<organism evidence="7 8">
    <name type="scientific">Microvirga guangxiensis</name>
    <dbReference type="NCBI Taxonomy" id="549386"/>
    <lineage>
        <taxon>Bacteria</taxon>
        <taxon>Pseudomonadati</taxon>
        <taxon>Pseudomonadota</taxon>
        <taxon>Alphaproteobacteria</taxon>
        <taxon>Hyphomicrobiales</taxon>
        <taxon>Methylobacteriaceae</taxon>
        <taxon>Microvirga</taxon>
    </lineage>
</organism>
<dbReference type="OrthoDB" id="9778880at2"/>
<keyword evidence="2 4" id="KW-0456">Lyase</keyword>